<proteinExistence type="predicted"/>
<dbReference type="Pfam" id="PF12458">
    <property type="entry name" value="DUF3686"/>
    <property type="match status" value="1"/>
</dbReference>
<evidence type="ECO:0000313" key="2">
    <source>
        <dbReference type="EMBL" id="WQD37121.1"/>
    </source>
</evidence>
<dbReference type="RefSeq" id="WP_211316478.1">
    <property type="nucleotide sequence ID" value="NZ_CP139960.1"/>
</dbReference>
<keyword evidence="3" id="KW-1185">Reference proteome</keyword>
<feature type="domain" description="AAA+ ATPase" evidence="1">
    <location>
        <begin position="1249"/>
        <end position="1398"/>
    </location>
</feature>
<dbReference type="SUPFAM" id="SSF52540">
    <property type="entry name" value="P-loop containing nucleoside triphosphate hydrolases"/>
    <property type="match status" value="1"/>
</dbReference>
<dbReference type="InterPro" id="IPR057224">
    <property type="entry name" value="DUF7902"/>
</dbReference>
<reference evidence="2 3" key="1">
    <citation type="submission" date="2023-12" db="EMBL/GenBank/DDBJ databases">
        <title>Genome sequencing and assembly of bacterial species from a model synthetic community.</title>
        <authorList>
            <person name="Hogle S.L."/>
        </authorList>
    </citation>
    <scope>NUCLEOTIDE SEQUENCE [LARGE SCALE GENOMIC DNA]</scope>
    <source>
        <strain evidence="2 3">HAMBI_3031</strain>
    </source>
</reference>
<organism evidence="2 3">
    <name type="scientific">Niabella yanshanensis</name>
    <dbReference type="NCBI Taxonomy" id="577386"/>
    <lineage>
        <taxon>Bacteria</taxon>
        <taxon>Pseudomonadati</taxon>
        <taxon>Bacteroidota</taxon>
        <taxon>Chitinophagia</taxon>
        <taxon>Chitinophagales</taxon>
        <taxon>Chitinophagaceae</taxon>
        <taxon>Niabella</taxon>
    </lineage>
</organism>
<dbReference type="Gene3D" id="3.40.50.300">
    <property type="entry name" value="P-loop containing nucleotide triphosphate hydrolases"/>
    <property type="match status" value="1"/>
</dbReference>
<protein>
    <submittedName>
        <fullName evidence="2">DNA repair ATPase</fullName>
    </submittedName>
</protein>
<evidence type="ECO:0000313" key="3">
    <source>
        <dbReference type="Proteomes" id="UP001325680"/>
    </source>
</evidence>
<dbReference type="Pfam" id="PF00004">
    <property type="entry name" value="AAA"/>
    <property type="match status" value="1"/>
</dbReference>
<dbReference type="InterPro" id="IPR020958">
    <property type="entry name" value="DUF3686"/>
</dbReference>
<dbReference type="InterPro" id="IPR027417">
    <property type="entry name" value="P-loop_NTPase"/>
</dbReference>
<dbReference type="SMART" id="SM00382">
    <property type="entry name" value="AAA"/>
    <property type="match status" value="1"/>
</dbReference>
<dbReference type="InterPro" id="IPR003593">
    <property type="entry name" value="AAA+_ATPase"/>
</dbReference>
<dbReference type="Proteomes" id="UP001325680">
    <property type="component" value="Chromosome"/>
</dbReference>
<evidence type="ECO:0000259" key="1">
    <source>
        <dbReference type="SMART" id="SM00382"/>
    </source>
</evidence>
<sequence length="1612" mass="185183">MSENITEIQMDSGAYEVILQRLQVQKNKILDNVALLNKERKEVFGATSFELLANLRINTANNCIAKDILALGNLCILGYNVQFGLKQDISIADVFSIYRFDGKEFVAQGLSLLEQDEFTIEFKNLYKYYRNASFSRFHIKGNLLYMVFQQTANVQDIKAFKWLIDGERLQFMDGRSAHEVKYPSQHDFTWEKATRDMQRTGKNPHVSILDRVFVETINGDLSIKIEDNTDTGKGIYHEDVEQKDQTLDDGEIWFADLGNIILLRIKPYLEDDRYFIFNDRLKTVMRVDTLADAGLLLPEGQGILLSNGYYLQNGEHKIFDRKLEQVKFSGRVDAPNGEDFLYVFYQENSHSYILLSYNVIEQQVQTPILCNGFTIFENGQLLYFISEKDPTRHHLIQVWQTPFTKEMTLNETLSQHHLYKIGNKSIVQAMAEVRELLVLLDQPDNYEGLYDDILDKSREIYDSYFWMQDNSHYQFAAALTDLKQIATNAIDEFKKVVEMRANAAQLMADAEEKVSKLIFDVRTSKKETLQDYVKLLSALRLLKGELITLKKVAYTNEAVLTEHEKVLTEKSDELSKACVEFLLRDDALQPYQLQIQQLRETLPQAAKVVEVKALEQQSTEIAGALEMLIDIINQLKIDDASQSAKIIENISQLFSSLNQLRTQIQNRRNELNKKESQAEFQAQMTLLDQSIINFLDMADSAEKVNEYLSKLTIQLEEIEMRFADWDEVQIHTSEKRQVLYDSFEARKLQLLEQKNKRAGQLQQAAERIITGVKNKAKNLESESEINAFFSSDLMVDRARQMAQELIAMEDATKSEEILQQLLVVQQEAIRNLKDRKELYVDGAQVLAMGKHRFAIQSQNVTLTLTNRDGVYSYHITGTSYFEPVLHPELELLKAVMEQEYVSETKAVPRAVYLAWRVLQQNPPGVAVTTAELEQQVNTYVTAHPAEGYVKGVHDKDAFLLATQWFRLRDDLGVLSFLPEERAMAHIFWHYLPMAEREDFTKKITAVKFLKTHYSQQKEIELFIKEAAQRIDIFIQKEFPFIKLDAEAAAAYLYSSPAGVTMVSHTDNEIFATFKKHLKADFIDKKYQEYMQELKDKPAMLWALVESWLYRFSVKEQLDIPSDLMMELIAMLITEGNTRIETDEDHHVLEITGLQSVQQDGNAFVLDHYYWVRLLKDHDAGIVPQFLRLQQLKKELLLEKGKQLRLENFKTEVLTSFVRNQLINQVYFPLIGANFSKQIGESGDAKRSDRSGLLLLVSPPGYGKTTLMEYIADRLGLVFIKINGPSLGHSITSVDPGEAKDAAAKSELRKLNLALEMGDNVMLYIDDIQHCNTEFLQKFISLADGQRRMDGVFNSEPKTYDLRGKRFALVMAGNPYTESGEIFKIPDMLSNRADIYNLGDMTSVNKAQFEMSMLENALMANTHLRKLSQSGMENLYKLVAYVQDPESNLPNLDGNFTASEIQDFIQVVKHALRVRATVLKVNETYIQSAGVMDTFREEPPFKLQGSYRNMNKILASIIPIMTPGEVTDLVLNHYKNESQTLTKDAEANLLKLKEIMGLLTLEEISRWEDIKKEFKKYRMLKGLGDQDKFSQIIAQMNQFVDGLEGIKEVLRGK</sequence>
<name>A0ABZ0W4V8_9BACT</name>
<gene>
    <name evidence="2" type="ORF">U0035_15730</name>
</gene>
<dbReference type="Pfam" id="PF25472">
    <property type="entry name" value="DUF7902"/>
    <property type="match status" value="1"/>
</dbReference>
<accession>A0ABZ0W4V8</accession>
<dbReference type="InterPro" id="IPR003959">
    <property type="entry name" value="ATPase_AAA_core"/>
</dbReference>
<dbReference type="EMBL" id="CP139960">
    <property type="protein sequence ID" value="WQD37121.1"/>
    <property type="molecule type" value="Genomic_DNA"/>
</dbReference>